<dbReference type="EMBL" id="JAEKJZ010000001">
    <property type="protein sequence ID" value="MBN9670149.1"/>
    <property type="molecule type" value="Genomic_DNA"/>
</dbReference>
<dbReference type="AlphaFoldDB" id="A0A939EEM6"/>
<gene>
    <name evidence="2" type="ORF">JF539_07345</name>
</gene>
<feature type="transmembrane region" description="Helical" evidence="1">
    <location>
        <begin position="63"/>
        <end position="85"/>
    </location>
</feature>
<evidence type="ECO:0000313" key="2">
    <source>
        <dbReference type="EMBL" id="MBN9670149.1"/>
    </source>
</evidence>
<feature type="transmembrane region" description="Helical" evidence="1">
    <location>
        <begin position="28"/>
        <end position="57"/>
    </location>
</feature>
<dbReference type="RefSeq" id="WP_207139660.1">
    <property type="nucleotide sequence ID" value="NZ_JAEKJZ010000001.1"/>
</dbReference>
<proteinExistence type="predicted"/>
<reference evidence="2" key="1">
    <citation type="submission" date="2020-12" db="EMBL/GenBank/DDBJ databases">
        <title>Oil enriched cultivation method for isolating marine PHA-producing bacteria.</title>
        <authorList>
            <person name="Zheng W."/>
            <person name="Yu S."/>
            <person name="Huang Y."/>
        </authorList>
    </citation>
    <scope>NUCLEOTIDE SEQUENCE</scope>
    <source>
        <strain evidence="2">SY-2-12</strain>
    </source>
</reference>
<keyword evidence="1" id="KW-0472">Membrane</keyword>
<accession>A0A939EEM6</accession>
<protein>
    <submittedName>
        <fullName evidence="2">Uncharacterized protein</fullName>
    </submittedName>
</protein>
<organism evidence="2 3">
    <name type="scientific">Roseibium aggregatum</name>
    <dbReference type="NCBI Taxonomy" id="187304"/>
    <lineage>
        <taxon>Bacteria</taxon>
        <taxon>Pseudomonadati</taxon>
        <taxon>Pseudomonadota</taxon>
        <taxon>Alphaproteobacteria</taxon>
        <taxon>Hyphomicrobiales</taxon>
        <taxon>Stappiaceae</taxon>
        <taxon>Roseibium</taxon>
    </lineage>
</organism>
<comment type="caution">
    <text evidence="2">The sequence shown here is derived from an EMBL/GenBank/DDBJ whole genome shotgun (WGS) entry which is preliminary data.</text>
</comment>
<dbReference type="Proteomes" id="UP000664096">
    <property type="component" value="Unassembled WGS sequence"/>
</dbReference>
<sequence length="121" mass="14450">MKRLFFWLRELHARHEMWSLKPAIRFPLIAMLFIGAWILVWWFVICIPFSIIFLLLAQVDLGFALILFFIPSVFLMVPLFIYLWAYYRMAVGLFFGDGEAAERRYAELLERFPETRVKPGL</sequence>
<keyword evidence="1" id="KW-1133">Transmembrane helix</keyword>
<evidence type="ECO:0000256" key="1">
    <source>
        <dbReference type="SAM" id="Phobius"/>
    </source>
</evidence>
<evidence type="ECO:0000313" key="3">
    <source>
        <dbReference type="Proteomes" id="UP000664096"/>
    </source>
</evidence>
<name>A0A939EEM6_9HYPH</name>
<keyword evidence="1" id="KW-0812">Transmembrane</keyword>